<keyword evidence="2" id="KW-1185">Reference proteome</keyword>
<dbReference type="Pfam" id="PF05991">
    <property type="entry name" value="NYN_YacP"/>
    <property type="match status" value="1"/>
</dbReference>
<accession>A0A0R1NUD5</accession>
<dbReference type="RefSeq" id="WP_008858260.1">
    <property type="nucleotide sequence ID" value="NZ_AZEB01000011.1"/>
</dbReference>
<name>A0A0R1NUD5_9LACO</name>
<evidence type="ECO:0000313" key="2">
    <source>
        <dbReference type="Proteomes" id="UP000051439"/>
    </source>
</evidence>
<dbReference type="InterPro" id="IPR010298">
    <property type="entry name" value="YacP-like"/>
</dbReference>
<sequence length="176" mass="20456">MKDDLLIVDAYNMIGNWPHLNKLKQLDRLADARDQLLAELSEYKKYRDVDMIVVFDAMYVPGNSKSFRQFDMEIVWTSKDQTADSYIEALTRRKQSRFTQVIVATSDQAEQWTVFAGGALRIPARELLADVKRAKKEVDVEAKQLTDKLQVSRHSPWDAKQLLELEKLRDHLTDDK</sequence>
<evidence type="ECO:0008006" key="3">
    <source>
        <dbReference type="Google" id="ProtNLM"/>
    </source>
</evidence>
<dbReference type="PANTHER" id="PTHR34547:SF1">
    <property type="entry name" value="YACP-LIKE NYN DOMAIN PROTEIN"/>
    <property type="match status" value="1"/>
</dbReference>
<dbReference type="PATRIC" id="fig|1423766.4.peg.479"/>
<dbReference type="EMBL" id="AZEB01000011">
    <property type="protein sequence ID" value="KRL21908.1"/>
    <property type="molecule type" value="Genomic_DNA"/>
</dbReference>
<dbReference type="Proteomes" id="UP000051439">
    <property type="component" value="Unassembled WGS sequence"/>
</dbReference>
<dbReference type="PANTHER" id="PTHR34547">
    <property type="entry name" value="YACP-LIKE NYN DOMAIN PROTEIN"/>
    <property type="match status" value="1"/>
</dbReference>
<reference evidence="1 2" key="1">
    <citation type="journal article" date="2015" name="Genome Announc.">
        <title>Expanding the biotechnology potential of lactobacilli through comparative genomics of 213 strains and associated genera.</title>
        <authorList>
            <person name="Sun Z."/>
            <person name="Harris H.M."/>
            <person name="McCann A."/>
            <person name="Guo C."/>
            <person name="Argimon S."/>
            <person name="Zhang W."/>
            <person name="Yang X."/>
            <person name="Jeffery I.B."/>
            <person name="Cooney J.C."/>
            <person name="Kagawa T.F."/>
            <person name="Liu W."/>
            <person name="Song Y."/>
            <person name="Salvetti E."/>
            <person name="Wrobel A."/>
            <person name="Rasinkangas P."/>
            <person name="Parkhill J."/>
            <person name="Rea M.C."/>
            <person name="O'Sullivan O."/>
            <person name="Ritari J."/>
            <person name="Douillard F.P."/>
            <person name="Paul Ross R."/>
            <person name="Yang R."/>
            <person name="Briner A.E."/>
            <person name="Felis G.E."/>
            <person name="de Vos W.M."/>
            <person name="Barrangou R."/>
            <person name="Klaenhammer T.R."/>
            <person name="Caufield P.W."/>
            <person name="Cui Y."/>
            <person name="Zhang H."/>
            <person name="O'Toole P.W."/>
        </authorList>
    </citation>
    <scope>NUCLEOTIDE SEQUENCE [LARGE SCALE GENOMIC DNA]</scope>
    <source>
        <strain evidence="1 2">DSM 19906</strain>
    </source>
</reference>
<gene>
    <name evidence="1" type="ORF">FC98_GL000467</name>
</gene>
<protein>
    <recommendedName>
        <fullName evidence="3">NYN domain-containing protein</fullName>
    </recommendedName>
</protein>
<proteinExistence type="predicted"/>
<dbReference type="AlphaFoldDB" id="A0A0R1NUD5"/>
<evidence type="ECO:0000313" key="1">
    <source>
        <dbReference type="EMBL" id="KRL21908.1"/>
    </source>
</evidence>
<organism evidence="1 2">
    <name type="scientific">Lentilactobacillus kisonensis DSM 19906 = JCM 15041</name>
    <dbReference type="NCBI Taxonomy" id="1423766"/>
    <lineage>
        <taxon>Bacteria</taxon>
        <taxon>Bacillati</taxon>
        <taxon>Bacillota</taxon>
        <taxon>Bacilli</taxon>
        <taxon>Lactobacillales</taxon>
        <taxon>Lactobacillaceae</taxon>
        <taxon>Lentilactobacillus</taxon>
    </lineage>
</organism>
<comment type="caution">
    <text evidence="1">The sequence shown here is derived from an EMBL/GenBank/DDBJ whole genome shotgun (WGS) entry which is preliminary data.</text>
</comment>
<dbReference type="CDD" id="cd10912">
    <property type="entry name" value="PIN_YacP-like"/>
    <property type="match status" value="1"/>
</dbReference>